<dbReference type="Gene3D" id="3.30.300.30">
    <property type="match status" value="1"/>
</dbReference>
<dbReference type="HOGENOM" id="CLU_062005_0_0_10"/>
<reference evidence="5 6" key="2">
    <citation type="journal article" date="2011" name="Stand. Genomic Sci.">
        <title>Complete genome sequence of Paludibacter propionicigenes type strain (WB4).</title>
        <authorList>
            <person name="Gronow S."/>
            <person name="Munk C."/>
            <person name="Lapidus A."/>
            <person name="Nolan M."/>
            <person name="Lucas S."/>
            <person name="Hammon N."/>
            <person name="Deshpande S."/>
            <person name="Cheng J.F."/>
            <person name="Tapia R."/>
            <person name="Han C."/>
            <person name="Goodwin L."/>
            <person name="Pitluck S."/>
            <person name="Liolios K."/>
            <person name="Ivanova N."/>
            <person name="Mavromatis K."/>
            <person name="Mikhailova N."/>
            <person name="Pati A."/>
            <person name="Chen A."/>
            <person name="Palaniappan K."/>
            <person name="Land M."/>
            <person name="Hauser L."/>
            <person name="Chang Y.J."/>
            <person name="Jeffries C.D."/>
            <person name="Brambilla E."/>
            <person name="Rohde M."/>
            <person name="Goker M."/>
            <person name="Detter J.C."/>
            <person name="Woyke T."/>
            <person name="Bristow J."/>
            <person name="Eisen J.A."/>
            <person name="Markowitz V."/>
            <person name="Hugenholtz P."/>
            <person name="Kyrpides N.C."/>
            <person name="Klenk H.P."/>
        </authorList>
    </citation>
    <scope>NUCLEOTIDE SEQUENCE [LARGE SCALE GENOMIC DNA]</scope>
    <source>
        <strain evidence="6">DSM 17365 / JCM 13257 / WB4</strain>
    </source>
</reference>
<dbReference type="SUPFAM" id="SSF56801">
    <property type="entry name" value="Acetyl-CoA synthetase-like"/>
    <property type="match status" value="1"/>
</dbReference>
<dbReference type="eggNOG" id="COG0318">
    <property type="taxonomic scope" value="Bacteria"/>
</dbReference>
<keyword evidence="3" id="KW-0472">Membrane</keyword>
<dbReference type="GO" id="GO:0006631">
    <property type="term" value="P:fatty acid metabolic process"/>
    <property type="evidence" value="ECO:0007669"/>
    <property type="project" value="TreeGrafter"/>
</dbReference>
<reference key="1">
    <citation type="submission" date="2010-11" db="EMBL/GenBank/DDBJ databases">
        <title>The complete genome of Paludibacter propionicigenes DSM 17365.</title>
        <authorList>
            <consortium name="US DOE Joint Genome Institute (JGI-PGF)"/>
            <person name="Lucas S."/>
            <person name="Copeland A."/>
            <person name="Lapidus A."/>
            <person name="Bruce D."/>
            <person name="Goodwin L."/>
            <person name="Pitluck S."/>
            <person name="Kyrpides N."/>
            <person name="Mavromatis K."/>
            <person name="Ivanova N."/>
            <person name="Munk A.C."/>
            <person name="Brettin T."/>
            <person name="Detter J.C."/>
            <person name="Han C."/>
            <person name="Tapia R."/>
            <person name="Land M."/>
            <person name="Hauser L."/>
            <person name="Markowitz V."/>
            <person name="Cheng J.-F."/>
            <person name="Hugenholtz P."/>
            <person name="Woyke T."/>
            <person name="Wu D."/>
            <person name="Gronow S."/>
            <person name="Wellnitz S."/>
            <person name="Brambilla E."/>
            <person name="Klenk H.-P."/>
            <person name="Eisen J.A."/>
        </authorList>
    </citation>
    <scope>NUCLEOTIDE SEQUENCE</scope>
    <source>
        <strain>WB4</strain>
    </source>
</reference>
<evidence type="ECO:0000259" key="4">
    <source>
        <dbReference type="Pfam" id="PF00501"/>
    </source>
</evidence>
<evidence type="ECO:0000256" key="2">
    <source>
        <dbReference type="ARBA" id="ARBA00022598"/>
    </source>
</evidence>
<dbReference type="Pfam" id="PF00501">
    <property type="entry name" value="AMP-binding"/>
    <property type="match status" value="1"/>
</dbReference>
<evidence type="ECO:0000256" key="1">
    <source>
        <dbReference type="ARBA" id="ARBA00006432"/>
    </source>
</evidence>
<sequence length="353" mass="39869">MRNESIRLDGTLYNRSNLEQLHFTDEPEDSWRNVIYHFLQNWFDDSDFILAHTSGSTGKPKSIQLPKQSMLNSARMTNQFFGLDASCVALLCLPASYIAGKMMLVRAMVGCFNLVAVEPSANPFENLRTFVDFTAITPYQLFHSAESLRKASVHKIIVGGSPVTSKLEQLSKNIPSELYETYGMTETCSHIALRQFNGNDKSDCFTILDGISIRLDERGCLVIKAPHLLTDEIQTNDVVELIGRDSFHWLGRADSAINSGGIKIHPEQVEKKLEGIIPFGYFISSVPDEVLENKVVLVIESETYSPEQEELLKSQLENLLGKYELPKQIFYIPRFVYSSGNKVLRKETLDECK</sequence>
<name>E4T4N1_PALPW</name>
<dbReference type="InterPro" id="IPR045851">
    <property type="entry name" value="AMP-bd_C_sf"/>
</dbReference>
<keyword evidence="3" id="KW-0812">Transmembrane</keyword>
<keyword evidence="3" id="KW-1133">Transmembrane helix</keyword>
<dbReference type="PANTHER" id="PTHR43201:SF5">
    <property type="entry name" value="MEDIUM-CHAIN ACYL-COA LIGASE ACSF2, MITOCHONDRIAL"/>
    <property type="match status" value="1"/>
</dbReference>
<dbReference type="KEGG" id="ppn:Palpr_1529"/>
<dbReference type="STRING" id="694427.Palpr_1529"/>
<protein>
    <submittedName>
        <fullName evidence="5">AMP-dependent synthetase and ligase</fullName>
    </submittedName>
</protein>
<dbReference type="Gene3D" id="3.40.50.12780">
    <property type="entry name" value="N-terminal domain of ligase-like"/>
    <property type="match status" value="1"/>
</dbReference>
<dbReference type="AlphaFoldDB" id="E4T4N1"/>
<organism evidence="5 6">
    <name type="scientific">Paludibacter propionicigenes (strain DSM 17365 / JCM 13257 / WB4)</name>
    <dbReference type="NCBI Taxonomy" id="694427"/>
    <lineage>
        <taxon>Bacteria</taxon>
        <taxon>Pseudomonadati</taxon>
        <taxon>Bacteroidota</taxon>
        <taxon>Bacteroidia</taxon>
        <taxon>Bacteroidales</taxon>
        <taxon>Paludibacteraceae</taxon>
        <taxon>Paludibacter</taxon>
    </lineage>
</organism>
<keyword evidence="6" id="KW-1185">Reference proteome</keyword>
<keyword evidence="2 5" id="KW-0436">Ligase</keyword>
<dbReference type="OrthoDB" id="8870348at2"/>
<dbReference type="EMBL" id="CP002345">
    <property type="protein sequence ID" value="ADQ79675.1"/>
    <property type="molecule type" value="Genomic_DNA"/>
</dbReference>
<dbReference type="Proteomes" id="UP000008718">
    <property type="component" value="Chromosome"/>
</dbReference>
<accession>E4T4N1</accession>
<dbReference type="GO" id="GO:0031956">
    <property type="term" value="F:medium-chain fatty acid-CoA ligase activity"/>
    <property type="evidence" value="ECO:0007669"/>
    <property type="project" value="TreeGrafter"/>
</dbReference>
<evidence type="ECO:0000256" key="3">
    <source>
        <dbReference type="SAM" id="Phobius"/>
    </source>
</evidence>
<dbReference type="RefSeq" id="WP_013445044.1">
    <property type="nucleotide sequence ID" value="NC_014734.1"/>
</dbReference>
<gene>
    <name evidence="5" type="ordered locus">Palpr_1529</name>
</gene>
<feature type="domain" description="AMP-dependent synthetase/ligase" evidence="4">
    <location>
        <begin position="22"/>
        <end position="200"/>
    </location>
</feature>
<proteinExistence type="inferred from homology"/>
<evidence type="ECO:0000313" key="6">
    <source>
        <dbReference type="Proteomes" id="UP000008718"/>
    </source>
</evidence>
<comment type="similarity">
    <text evidence="1">Belongs to the ATP-dependent AMP-binding enzyme family.</text>
</comment>
<evidence type="ECO:0000313" key="5">
    <source>
        <dbReference type="EMBL" id="ADQ79675.1"/>
    </source>
</evidence>
<dbReference type="InterPro" id="IPR000873">
    <property type="entry name" value="AMP-dep_synth/lig_dom"/>
</dbReference>
<dbReference type="PANTHER" id="PTHR43201">
    <property type="entry name" value="ACYL-COA SYNTHETASE"/>
    <property type="match status" value="1"/>
</dbReference>
<feature type="transmembrane region" description="Helical" evidence="3">
    <location>
        <begin position="80"/>
        <end position="99"/>
    </location>
</feature>
<dbReference type="InterPro" id="IPR042099">
    <property type="entry name" value="ANL_N_sf"/>
</dbReference>